<evidence type="ECO:0000313" key="3">
    <source>
        <dbReference type="Proteomes" id="UP001297272"/>
    </source>
</evidence>
<name>A0ABS5RWH6_9HYPH</name>
<dbReference type="Proteomes" id="UP001297272">
    <property type="component" value="Unassembled WGS sequence"/>
</dbReference>
<accession>A0ABS5RWH6</accession>
<reference evidence="2 3" key="1">
    <citation type="submission" date="2021-03" db="EMBL/GenBank/DDBJ databases">
        <title>Tianweitania aestuarii sp. nov., isolated from a tidal flat.</title>
        <authorList>
            <person name="Park S."/>
            <person name="Yoon J.-H."/>
        </authorList>
    </citation>
    <scope>NUCLEOTIDE SEQUENCE [LARGE SCALE GENOMIC DNA]</scope>
    <source>
        <strain evidence="2 3">BSSL-BM11</strain>
    </source>
</reference>
<dbReference type="EMBL" id="JAFMNX010000001">
    <property type="protein sequence ID" value="MBS9720647.1"/>
    <property type="molecule type" value="Genomic_DNA"/>
</dbReference>
<organism evidence="2 3">
    <name type="scientific">Tianweitania aestuarii</name>
    <dbReference type="NCBI Taxonomy" id="2814886"/>
    <lineage>
        <taxon>Bacteria</taxon>
        <taxon>Pseudomonadati</taxon>
        <taxon>Pseudomonadota</taxon>
        <taxon>Alphaproteobacteria</taxon>
        <taxon>Hyphomicrobiales</taxon>
        <taxon>Phyllobacteriaceae</taxon>
        <taxon>Tianweitania</taxon>
    </lineage>
</organism>
<gene>
    <name evidence="2" type="ORF">JYU29_08110</name>
</gene>
<dbReference type="InterPro" id="IPR021327">
    <property type="entry name" value="DUF2934"/>
</dbReference>
<protein>
    <submittedName>
        <fullName evidence="2">DUF2934 domain-containing protein</fullName>
    </submittedName>
</protein>
<evidence type="ECO:0000313" key="2">
    <source>
        <dbReference type="EMBL" id="MBS9720647.1"/>
    </source>
</evidence>
<sequence length="111" mass="11998">MDREDKIKARAQAIWEQEGRPEGRSADHWERAEREIDSQAAEQGGNEETGAALASTAAQSDAVASHAQHNASSAQDDARLQEGEEGSAQLHEDVTGSPKPQPLGKKKANRR</sequence>
<keyword evidence="3" id="KW-1185">Reference proteome</keyword>
<feature type="region of interest" description="Disordered" evidence="1">
    <location>
        <begin position="1"/>
        <end position="111"/>
    </location>
</feature>
<comment type="caution">
    <text evidence="2">The sequence shown here is derived from an EMBL/GenBank/DDBJ whole genome shotgun (WGS) entry which is preliminary data.</text>
</comment>
<feature type="compositionally biased region" description="Basic and acidic residues" evidence="1">
    <location>
        <begin position="17"/>
        <end position="37"/>
    </location>
</feature>
<feature type="compositionally biased region" description="Low complexity" evidence="1">
    <location>
        <begin position="51"/>
        <end position="75"/>
    </location>
</feature>
<proteinExistence type="predicted"/>
<dbReference type="Pfam" id="PF11154">
    <property type="entry name" value="DUF2934"/>
    <property type="match status" value="1"/>
</dbReference>
<dbReference type="RefSeq" id="WP_213984148.1">
    <property type="nucleotide sequence ID" value="NZ_JAFMNX010000001.1"/>
</dbReference>
<evidence type="ECO:0000256" key="1">
    <source>
        <dbReference type="SAM" id="MobiDB-lite"/>
    </source>
</evidence>